<proteinExistence type="predicted"/>
<evidence type="ECO:0000313" key="2">
    <source>
        <dbReference type="Proteomes" id="UP001249240"/>
    </source>
</evidence>
<name>A0AAW8SSU2_9ENTE</name>
<dbReference type="EMBL" id="JARPXM010000003">
    <property type="protein sequence ID" value="MDT2537555.1"/>
    <property type="molecule type" value="Genomic_DNA"/>
</dbReference>
<organism evidence="1 2">
    <name type="scientific">Enterococcus raffinosus</name>
    <dbReference type="NCBI Taxonomy" id="71452"/>
    <lineage>
        <taxon>Bacteria</taxon>
        <taxon>Bacillati</taxon>
        <taxon>Bacillota</taxon>
        <taxon>Bacilli</taxon>
        <taxon>Lactobacillales</taxon>
        <taxon>Enterococcaceae</taxon>
        <taxon>Enterococcus</taxon>
    </lineage>
</organism>
<sequence length="233" mass="27906">MQPLQERQLLQMNRDSLEKRIQQYYNETKNEDVVIEYGLVLLVRNAMVMDDYSFICKDLICKIFLEGKPNNTKRDFCLYFYDYFEYSEWEIVRNRLFKNRAEFSEWTRRIRPETKCFRAAAAPTYDKFDEILSYATQNYPEEQRAAAFADKENYDFCYKAYFADANGKKHMVTFKHADISKSGAELYILFEMLTKLTIFEKDGVRRFTEIMADDCNEVTIHSLIRSKKRAHSR</sequence>
<protein>
    <submittedName>
        <fullName evidence="1">Uncharacterized protein</fullName>
    </submittedName>
</protein>
<gene>
    <name evidence="1" type="ORF">P7D78_05435</name>
</gene>
<accession>A0AAW8SSU2</accession>
<dbReference type="Proteomes" id="UP001249240">
    <property type="component" value="Unassembled WGS sequence"/>
</dbReference>
<reference evidence="1" key="1">
    <citation type="submission" date="2023-03" db="EMBL/GenBank/DDBJ databases">
        <authorList>
            <person name="Shen W."/>
            <person name="Cai J."/>
        </authorList>
    </citation>
    <scope>NUCLEOTIDE SEQUENCE</scope>
    <source>
        <strain evidence="1">B646-2</strain>
    </source>
</reference>
<comment type="caution">
    <text evidence="1">The sequence shown here is derived from an EMBL/GenBank/DDBJ whole genome shotgun (WGS) entry which is preliminary data.</text>
</comment>
<dbReference type="RefSeq" id="WP_010746616.1">
    <property type="nucleotide sequence ID" value="NZ_BAAAXM010000009.1"/>
</dbReference>
<dbReference type="AlphaFoldDB" id="A0AAW8SSU2"/>
<evidence type="ECO:0000313" key="1">
    <source>
        <dbReference type="EMBL" id="MDT2537555.1"/>
    </source>
</evidence>